<gene>
    <name evidence="3" type="ORF">J2853_009434</name>
</gene>
<dbReference type="InterPro" id="IPR047137">
    <property type="entry name" value="ORF3"/>
</dbReference>
<evidence type="ECO:0000313" key="4">
    <source>
        <dbReference type="Proteomes" id="UP001225356"/>
    </source>
</evidence>
<feature type="compositionally biased region" description="Pro residues" evidence="1">
    <location>
        <begin position="197"/>
        <end position="228"/>
    </location>
</feature>
<feature type="domain" description="Coenzyme Q-binding protein COQ10 START" evidence="2">
    <location>
        <begin position="10"/>
        <end position="127"/>
    </location>
</feature>
<dbReference type="SUPFAM" id="SSF55961">
    <property type="entry name" value="Bet v1-like"/>
    <property type="match status" value="1"/>
</dbReference>
<dbReference type="RefSeq" id="WP_386376306.1">
    <property type="nucleotide sequence ID" value="NZ_JBHUCL010000004.1"/>
</dbReference>
<dbReference type="EMBL" id="JAUSQU010000001">
    <property type="protein sequence ID" value="MDP9850223.1"/>
    <property type="molecule type" value="Genomic_DNA"/>
</dbReference>
<dbReference type="InterPro" id="IPR005031">
    <property type="entry name" value="COQ10_START"/>
</dbReference>
<feature type="region of interest" description="Disordered" evidence="1">
    <location>
        <begin position="141"/>
        <end position="228"/>
    </location>
</feature>
<dbReference type="Pfam" id="PF03364">
    <property type="entry name" value="Polyketide_cyc"/>
    <property type="match status" value="1"/>
</dbReference>
<evidence type="ECO:0000256" key="1">
    <source>
        <dbReference type="SAM" id="MobiDB-lite"/>
    </source>
</evidence>
<evidence type="ECO:0000259" key="2">
    <source>
        <dbReference type="Pfam" id="PF03364"/>
    </source>
</evidence>
<dbReference type="Proteomes" id="UP001225356">
    <property type="component" value="Unassembled WGS sequence"/>
</dbReference>
<protein>
    <submittedName>
        <fullName evidence="3">Ribosome-associated toxin RatA of RatAB toxin-antitoxin module</fullName>
    </submittedName>
</protein>
<keyword evidence="4" id="KW-1185">Reference proteome</keyword>
<dbReference type="PANTHER" id="PTHR33824:SF7">
    <property type="entry name" value="POLYKETIDE CYCLASE_DEHYDRASE AND LIPID TRANSPORT SUPERFAMILY PROTEIN"/>
    <property type="match status" value="1"/>
</dbReference>
<sequence>MSTIEESVDVNVPIRTAYNQWTQFESFPEFMEGVESIKQLSDTRTAWVVEIAGVRREFEADITEQHPDERVAWKSVDRPHQAGVVTFHYLTPETTRVTLQLDYDPEGFIETVGDWLQIVRMRIRGDLERFKVFIESHGDETGAWRGEVPGPHERDGGPADRGVGASRDPGEPRPADTGGYGLNEPAPPRTVGQGYPPESPLAPPGSGPLPPAGRRPGEEMPPAPGPRL</sequence>
<dbReference type="CDD" id="cd07817">
    <property type="entry name" value="SRPBCC_8"/>
    <property type="match status" value="1"/>
</dbReference>
<evidence type="ECO:0000313" key="3">
    <source>
        <dbReference type="EMBL" id="MDP9850223.1"/>
    </source>
</evidence>
<comment type="caution">
    <text evidence="3">The sequence shown here is derived from an EMBL/GenBank/DDBJ whole genome shotgun (WGS) entry which is preliminary data.</text>
</comment>
<name>A0ABT9QTX9_9ACTN</name>
<dbReference type="PANTHER" id="PTHR33824">
    <property type="entry name" value="POLYKETIDE CYCLASE/DEHYDRASE AND LIPID TRANSPORT SUPERFAMILY PROTEIN"/>
    <property type="match status" value="1"/>
</dbReference>
<reference evidence="3 4" key="1">
    <citation type="submission" date="2023-07" db="EMBL/GenBank/DDBJ databases">
        <title>Sequencing the genomes of 1000 actinobacteria strains.</title>
        <authorList>
            <person name="Klenk H.-P."/>
        </authorList>
    </citation>
    <scope>NUCLEOTIDE SEQUENCE [LARGE SCALE GENOMIC DNA]</scope>
    <source>
        <strain evidence="3 4">DSM 46740</strain>
    </source>
</reference>
<proteinExistence type="predicted"/>
<dbReference type="Gene3D" id="3.30.530.20">
    <property type="match status" value="1"/>
</dbReference>
<dbReference type="InterPro" id="IPR023393">
    <property type="entry name" value="START-like_dom_sf"/>
</dbReference>
<organism evidence="3 4">
    <name type="scientific">Streptosporangium lutulentum</name>
    <dbReference type="NCBI Taxonomy" id="1461250"/>
    <lineage>
        <taxon>Bacteria</taxon>
        <taxon>Bacillati</taxon>
        <taxon>Actinomycetota</taxon>
        <taxon>Actinomycetes</taxon>
        <taxon>Streptosporangiales</taxon>
        <taxon>Streptosporangiaceae</taxon>
        <taxon>Streptosporangium</taxon>
    </lineage>
</organism>
<accession>A0ABT9QTX9</accession>